<protein>
    <recommendedName>
        <fullName evidence="3 12">Mitochondrial escape protein 2</fullName>
    </recommendedName>
</protein>
<evidence type="ECO:0000256" key="11">
    <source>
        <dbReference type="PROSITE-ProRule" id="PRU00176"/>
    </source>
</evidence>
<dbReference type="PROSITE" id="PS50102">
    <property type="entry name" value="RRM"/>
    <property type="match status" value="1"/>
</dbReference>
<dbReference type="GO" id="GO:0006397">
    <property type="term" value="P:mRNA processing"/>
    <property type="evidence" value="ECO:0007669"/>
    <property type="project" value="UniProtKB-UniRule"/>
</dbReference>
<feature type="compositionally biased region" description="Low complexity" evidence="13">
    <location>
        <begin position="61"/>
        <end position="79"/>
    </location>
</feature>
<dbReference type="GO" id="GO:0003723">
    <property type="term" value="F:RNA binding"/>
    <property type="evidence" value="ECO:0007669"/>
    <property type="project" value="UniProtKB-UniRule"/>
</dbReference>
<evidence type="ECO:0000256" key="2">
    <source>
        <dbReference type="ARBA" id="ARBA00010320"/>
    </source>
</evidence>
<dbReference type="InterPro" id="IPR018850">
    <property type="entry name" value="Mt_escape_2_C"/>
</dbReference>
<dbReference type="SUPFAM" id="SSF54928">
    <property type="entry name" value="RNA-binding domain, RBD"/>
    <property type="match status" value="1"/>
</dbReference>
<dbReference type="Proteomes" id="UP000245942">
    <property type="component" value="Unassembled WGS sequence"/>
</dbReference>
<comment type="function">
    <text evidence="10 12">Plays a role in maintaining the mitochondrial genome and in controlling the mtDNA escape. Involved in the regulation of mtDNA nucleotide structure and number. May have a dispensable role in early maturation of pre-rRNA.</text>
</comment>
<evidence type="ECO:0000313" key="16">
    <source>
        <dbReference type="Proteomes" id="UP000245942"/>
    </source>
</evidence>
<evidence type="ECO:0000256" key="1">
    <source>
        <dbReference type="ARBA" id="ARBA00004434"/>
    </source>
</evidence>
<feature type="compositionally biased region" description="Polar residues" evidence="13">
    <location>
        <begin position="745"/>
        <end position="762"/>
    </location>
</feature>
<evidence type="ECO:0000256" key="6">
    <source>
        <dbReference type="ARBA" id="ARBA00022946"/>
    </source>
</evidence>
<keyword evidence="6" id="KW-0809">Transit peptide</keyword>
<keyword evidence="7" id="KW-1133">Transmembrane helix</keyword>
<dbReference type="Pfam" id="PF10443">
    <property type="entry name" value="RNA12"/>
    <property type="match status" value="2"/>
</dbReference>
<evidence type="ECO:0000256" key="9">
    <source>
        <dbReference type="ARBA" id="ARBA00023136"/>
    </source>
</evidence>
<keyword evidence="16" id="KW-1185">Reference proteome</keyword>
<keyword evidence="9" id="KW-0472">Membrane</keyword>
<evidence type="ECO:0000256" key="7">
    <source>
        <dbReference type="ARBA" id="ARBA00022989"/>
    </source>
</evidence>
<keyword evidence="12" id="KW-0507">mRNA processing</keyword>
<feature type="compositionally biased region" description="Basic and acidic residues" evidence="13">
    <location>
        <begin position="542"/>
        <end position="552"/>
    </location>
</feature>
<accession>A0A316TZ48</accession>
<dbReference type="PANTHER" id="PTHR32198:SF2">
    <property type="entry name" value="MITOCHONDRIAL ESCAPE PROTEIN 2"/>
    <property type="match status" value="1"/>
</dbReference>
<comment type="subcellular location">
    <subcellularLocation>
        <location evidence="1 12">Mitochondrion inner membrane</location>
        <topology evidence="1 12">Single-pass membrane protein</topology>
    </subcellularLocation>
</comment>
<sequence>MTYLLLRRTGSVALSQRTAATSLVRSTALGAARRQALATPSCSIQQRHHATTRTIPRTFPRASTGSSSNSVNSRSLSTAELPGATLTPAETEHLAPDSPASRQGQIGYLYFDSLFPIRLGFWDIRHWFVATNHDSLKEKLRNSLPDKDLIGHDFEVIGAEARLKDGGGFLSFTYTPKGAPLPATPADTPDPALFDIETAVKKGLKRAYNPNQALLLSWGSIPSVHVVKGKPWLEDLNRFPSSTLKITLVGGDLSEEALWGILRPYGRIVSIEKKANEAFVLFSRMRSATSARNCAHGVQVREGPRLIINYKESERAKKAWDWTSNHPRIVFPILAFMLGGLSYAVWDPIRGFFIESKLSRTFDLDNYRLYSWLKANTVDLLREGNGKDESKSQVDWFERRAAKEDIQGWLRESPETFITISGPRGSGKHNLLEEAIPKGVKVLRIDCAEIARSVGSSGPGPALSIGDGSKDGAGKLDTAIIAALASETGYWPVFGWLNSLNSMIDLASVGLIGSKAGFSRPTEEQLSQILAVTKAALENVKRKEEKRVERERKVLRRSGAATSTSPVNGTNVPPPSAGSVDGNSTKQEDNDLLTSSESEEKMNLLGQEKGDDGPLAADTRRKWSKLPTDRTGRRARPAPKKSGQDDGISLESPIIIIDNFHLKSLRSPLLYSILVDWSSQLVSADLAHVIFVSDNPVAMSKEIGRALPDSRPANNVVLADAEKSKAREFVRTRLSEARGLDAQLAQRQTSLSDETPDPSTDPSMEESLSSSLSGLFGNAPSSNAGPVQAAVPASGEVLPEEDAQWVDKLGGRLTDLEGLLQKVVMGQTVPAAVSELITRTTVELRKSFFGDESSDTASTSSQLPWSRSTAWSVIRLLASSKDGSVPYHWMLHSDSGAFKGDEGKLRAMEEAELISVRHKDGRPSLIRAGRPVLLEAMKDLVHSDRTFRLTQELLDAKSSMAKSDAAIRDLEKELQMLVELSKVGGRGVAARVDSLAKKLEAEQSKLGNTEQKVGELQEELKKSE</sequence>
<feature type="region of interest" description="Disordered" evidence="13">
    <location>
        <begin position="46"/>
        <end position="80"/>
    </location>
</feature>
<dbReference type="EMBL" id="KZ819336">
    <property type="protein sequence ID" value="PWN18397.1"/>
    <property type="molecule type" value="Genomic_DNA"/>
</dbReference>
<feature type="region of interest" description="Disordered" evidence="13">
    <location>
        <begin position="1004"/>
        <end position="1024"/>
    </location>
</feature>
<gene>
    <name evidence="15" type="ORF">BCV69DRAFT_314598</name>
</gene>
<evidence type="ECO:0000256" key="4">
    <source>
        <dbReference type="ARBA" id="ARBA00022692"/>
    </source>
</evidence>
<keyword evidence="4" id="KW-0812">Transmembrane</keyword>
<dbReference type="InterPro" id="IPR000504">
    <property type="entry name" value="RRM_dom"/>
</dbReference>
<evidence type="ECO:0000256" key="12">
    <source>
        <dbReference type="RuleBase" id="RU367108"/>
    </source>
</evidence>
<feature type="compositionally biased region" description="Polar residues" evidence="13">
    <location>
        <begin position="560"/>
        <end position="571"/>
    </location>
</feature>
<evidence type="ECO:0000259" key="14">
    <source>
        <dbReference type="PROSITE" id="PS50102"/>
    </source>
</evidence>
<dbReference type="InterPro" id="IPR039627">
    <property type="entry name" value="Yme2_C"/>
</dbReference>
<evidence type="ECO:0000256" key="5">
    <source>
        <dbReference type="ARBA" id="ARBA00022792"/>
    </source>
</evidence>
<dbReference type="GeneID" id="37016867"/>
<evidence type="ECO:0000256" key="10">
    <source>
        <dbReference type="ARBA" id="ARBA00025276"/>
    </source>
</evidence>
<dbReference type="PANTHER" id="PTHR32198">
    <property type="entry name" value="MITOCHONDRIAL ESCAPE PROTEIN 2"/>
    <property type="match status" value="1"/>
</dbReference>
<keyword evidence="5 12" id="KW-0999">Mitochondrion inner membrane</keyword>
<dbReference type="AlphaFoldDB" id="A0A316TZ48"/>
<dbReference type="GO" id="GO:0005743">
    <property type="term" value="C:mitochondrial inner membrane"/>
    <property type="evidence" value="ECO:0007669"/>
    <property type="project" value="UniProtKB-SubCell"/>
</dbReference>
<evidence type="ECO:0000313" key="15">
    <source>
        <dbReference type="EMBL" id="PWN18397.1"/>
    </source>
</evidence>
<name>A0A316TZ48_9BASI</name>
<dbReference type="STRING" id="1684307.A0A316TZ48"/>
<keyword evidence="11 12" id="KW-0694">RNA-binding</keyword>
<feature type="region of interest" description="Disordered" evidence="13">
    <location>
        <begin position="742"/>
        <end position="796"/>
    </location>
</feature>
<keyword evidence="8 12" id="KW-0496">Mitochondrion</keyword>
<organism evidence="15 16">
    <name type="scientific">Pseudomicrostroma glucosiphilum</name>
    <dbReference type="NCBI Taxonomy" id="1684307"/>
    <lineage>
        <taxon>Eukaryota</taxon>
        <taxon>Fungi</taxon>
        <taxon>Dikarya</taxon>
        <taxon>Basidiomycota</taxon>
        <taxon>Ustilaginomycotina</taxon>
        <taxon>Exobasidiomycetes</taxon>
        <taxon>Microstromatales</taxon>
        <taxon>Microstromatales incertae sedis</taxon>
        <taxon>Pseudomicrostroma</taxon>
    </lineage>
</organism>
<comment type="similarity">
    <text evidence="2 12">Belongs to the YME2 family.</text>
</comment>
<proteinExistence type="inferred from homology"/>
<dbReference type="RefSeq" id="XP_025345557.1">
    <property type="nucleotide sequence ID" value="XM_025495133.1"/>
</dbReference>
<dbReference type="OrthoDB" id="10267654at2759"/>
<feature type="compositionally biased region" description="Basic and acidic residues" evidence="13">
    <location>
        <begin position="1012"/>
        <end position="1024"/>
    </location>
</feature>
<evidence type="ECO:0000256" key="13">
    <source>
        <dbReference type="SAM" id="MobiDB-lite"/>
    </source>
</evidence>
<evidence type="ECO:0000256" key="8">
    <source>
        <dbReference type="ARBA" id="ARBA00023128"/>
    </source>
</evidence>
<evidence type="ECO:0000256" key="3">
    <source>
        <dbReference type="ARBA" id="ARBA00020222"/>
    </source>
</evidence>
<dbReference type="Gene3D" id="3.30.70.330">
    <property type="match status" value="1"/>
</dbReference>
<reference evidence="15 16" key="1">
    <citation type="journal article" date="2018" name="Mol. Biol. Evol.">
        <title>Broad Genomic Sampling Reveals a Smut Pathogenic Ancestry of the Fungal Clade Ustilaginomycotina.</title>
        <authorList>
            <person name="Kijpornyongpan T."/>
            <person name="Mondo S.J."/>
            <person name="Barry K."/>
            <person name="Sandor L."/>
            <person name="Lee J."/>
            <person name="Lipzen A."/>
            <person name="Pangilinan J."/>
            <person name="LaButti K."/>
            <person name="Hainaut M."/>
            <person name="Henrissat B."/>
            <person name="Grigoriev I.V."/>
            <person name="Spatafora J.W."/>
            <person name="Aime M.C."/>
        </authorList>
    </citation>
    <scope>NUCLEOTIDE SEQUENCE [LARGE SCALE GENOMIC DNA]</scope>
    <source>
        <strain evidence="15 16">MCA 4718</strain>
    </source>
</reference>
<feature type="compositionally biased region" description="Basic and acidic residues" evidence="13">
    <location>
        <begin position="598"/>
        <end position="612"/>
    </location>
</feature>
<feature type="region of interest" description="Disordered" evidence="13">
    <location>
        <begin position="542"/>
        <end position="646"/>
    </location>
</feature>
<dbReference type="InterPro" id="IPR035979">
    <property type="entry name" value="RBD_domain_sf"/>
</dbReference>
<feature type="domain" description="RRM" evidence="14">
    <location>
        <begin position="242"/>
        <end position="313"/>
    </location>
</feature>
<dbReference type="InterPro" id="IPR012677">
    <property type="entry name" value="Nucleotide-bd_a/b_plait_sf"/>
</dbReference>